<dbReference type="InterPro" id="IPR001680">
    <property type="entry name" value="WD40_rpt"/>
</dbReference>
<dbReference type="CDD" id="cd00200">
    <property type="entry name" value="WD40"/>
    <property type="match status" value="1"/>
</dbReference>
<dbReference type="Pfam" id="PF04003">
    <property type="entry name" value="Utp12"/>
    <property type="match status" value="1"/>
</dbReference>
<dbReference type="OrthoDB" id="3142434at2759"/>
<sequence>MKSDFKFSNLLGTVYSRGNLLFTPDGNSLLTPVGNRVTHFDLVNNTTFTFPFETRKNIARLALSPQATLLIAIDEDGHAVLVNFIRKTVLHHFNFKERVRDIQFAPDGRHFVVAVGRLLQAWRTPRFSDDRDFAPFVRHRVYTGHYDEITAITWAKDSRFFLTASQDLSARIYSLDPEEGFTATVLSGHRDHVVGSFFSADQETIYTVSRDGALFVWQYRPLYKVNEELPDVEEDTSNIDDDRKHRWIIVDRYYFHQTPAKLKCCTFHARNNLLVAGFSNGLSGIYDLSNGGFAMIHNLSISQNAIDNVTINESGEWLAFGASKLGQLLVWEWQSESYILKQQGHFDAMNAVTYSPDGQRVVTASEDGKIKVWDIRSGFCLVTFADHTSAITDIHFAKKGNVLFSSSLDGSIRAWDLVRYRNFRTFTAPERVQFSCLAVDPAGEICCAGSTDSFDIYMWSVQTGQLIDTLSAHEGPVCSLHFSGEGGVLASGSWDKTVRIWNVFSRKVTVEPLTLQTEIQTLAFRPDGKEIAVATLDGQVSFWDVTEADQKTVIDGRRDISGGRKPDDRMTAANNANSKSFRSLCYSSDGSAVLAAGNSKYICIYDVDSGALIKKFSISSNTSLVGTQEKLNSRNLTEAGPAELLDERGDLSDDEDRRQETLPGASRGDLSMRKVRPEVRTRAIQFSPTGRAFAAASTEGLLIYALDDAFAFDPFDLDIEVTPATTREALEKSEYLKALVMAFRLNETYLLQTVFEGIPHKDIELVARDLPVVYLTRMLKFLGSADESPHLEFRLRWIEALLTSHGRVVRQQSSSFAAELRSLAKTVVRIEKDLVEVADMNKYALDYILSRRSIAKTEDTEMEEAFTGFD</sequence>
<dbReference type="InterPro" id="IPR007148">
    <property type="entry name" value="SSU_processome_Utp12"/>
</dbReference>
<name>A0A1Y2F6L5_PROLT</name>
<feature type="repeat" description="WD" evidence="7">
    <location>
        <begin position="342"/>
        <end position="383"/>
    </location>
</feature>
<organism evidence="10 11">
    <name type="scientific">Protomyces lactucae-debilis</name>
    <dbReference type="NCBI Taxonomy" id="2754530"/>
    <lineage>
        <taxon>Eukaryota</taxon>
        <taxon>Fungi</taxon>
        <taxon>Dikarya</taxon>
        <taxon>Ascomycota</taxon>
        <taxon>Taphrinomycotina</taxon>
        <taxon>Taphrinomycetes</taxon>
        <taxon>Taphrinales</taxon>
        <taxon>Protomycetaceae</taxon>
        <taxon>Protomyces</taxon>
    </lineage>
</organism>
<dbReference type="RefSeq" id="XP_040723598.1">
    <property type="nucleotide sequence ID" value="XM_040872566.1"/>
</dbReference>
<dbReference type="InterPro" id="IPR020472">
    <property type="entry name" value="WD40_PAC1"/>
</dbReference>
<feature type="compositionally biased region" description="Basic and acidic residues" evidence="8">
    <location>
        <begin position="645"/>
        <end position="660"/>
    </location>
</feature>
<evidence type="ECO:0000256" key="2">
    <source>
        <dbReference type="ARBA" id="ARBA00010226"/>
    </source>
</evidence>
<dbReference type="GO" id="GO:0034388">
    <property type="term" value="C:Pwp2p-containing subcomplex of 90S preribosome"/>
    <property type="evidence" value="ECO:0007669"/>
    <property type="project" value="TreeGrafter"/>
</dbReference>
<evidence type="ECO:0000256" key="7">
    <source>
        <dbReference type="PROSITE-ProRule" id="PRU00221"/>
    </source>
</evidence>
<dbReference type="SMART" id="SM00320">
    <property type="entry name" value="WD40"/>
    <property type="match status" value="12"/>
</dbReference>
<reference evidence="10 11" key="1">
    <citation type="submission" date="2016-07" db="EMBL/GenBank/DDBJ databases">
        <title>Pervasive Adenine N6-methylation of Active Genes in Fungi.</title>
        <authorList>
            <consortium name="DOE Joint Genome Institute"/>
            <person name="Mondo S.J."/>
            <person name="Dannebaum R.O."/>
            <person name="Kuo R.C."/>
            <person name="Labutti K."/>
            <person name="Haridas S."/>
            <person name="Kuo A."/>
            <person name="Salamov A."/>
            <person name="Ahrendt S.R."/>
            <person name="Lipzen A."/>
            <person name="Sullivan W."/>
            <person name="Andreopoulos W.B."/>
            <person name="Clum A."/>
            <person name="Lindquist E."/>
            <person name="Daum C."/>
            <person name="Ramamoorthy G.K."/>
            <person name="Gryganskyi A."/>
            <person name="Culley D."/>
            <person name="Magnuson J.K."/>
            <person name="James T.Y."/>
            <person name="O'Malley M.A."/>
            <person name="Stajich J.E."/>
            <person name="Spatafora J.W."/>
            <person name="Visel A."/>
            <person name="Grigoriev I.V."/>
        </authorList>
    </citation>
    <scope>NUCLEOTIDE SEQUENCE [LARGE SCALE GENOMIC DNA]</scope>
    <source>
        <strain evidence="10 11">12-1054</strain>
    </source>
</reference>
<dbReference type="Proteomes" id="UP000193685">
    <property type="component" value="Unassembled WGS sequence"/>
</dbReference>
<keyword evidence="6" id="KW-0539">Nucleus</keyword>
<evidence type="ECO:0000256" key="6">
    <source>
        <dbReference type="ARBA" id="ARBA00023242"/>
    </source>
</evidence>
<proteinExistence type="inferred from homology"/>
<dbReference type="InterPro" id="IPR015943">
    <property type="entry name" value="WD40/YVTN_repeat-like_dom_sf"/>
</dbReference>
<dbReference type="GO" id="GO:0032040">
    <property type="term" value="C:small-subunit processome"/>
    <property type="evidence" value="ECO:0007669"/>
    <property type="project" value="TreeGrafter"/>
</dbReference>
<evidence type="ECO:0000313" key="10">
    <source>
        <dbReference type="EMBL" id="ORY78966.1"/>
    </source>
</evidence>
<comment type="similarity">
    <text evidence="2">Belongs to the WD repeat PWP2 family.</text>
</comment>
<dbReference type="AlphaFoldDB" id="A0A1Y2F6L5"/>
<dbReference type="PROSITE" id="PS50082">
    <property type="entry name" value="WD_REPEATS_2"/>
    <property type="match status" value="6"/>
</dbReference>
<dbReference type="InterPro" id="IPR011047">
    <property type="entry name" value="Quinoprotein_ADH-like_sf"/>
</dbReference>
<gene>
    <name evidence="10" type="ORF">BCR37DRAFT_99525</name>
</gene>
<dbReference type="SUPFAM" id="SSF50998">
    <property type="entry name" value="Quinoprotein alcohol dehydrogenase-like"/>
    <property type="match status" value="1"/>
</dbReference>
<dbReference type="PROSITE" id="PS50294">
    <property type="entry name" value="WD_REPEATS_REGION"/>
    <property type="match status" value="5"/>
</dbReference>
<dbReference type="GO" id="GO:0000462">
    <property type="term" value="P:maturation of SSU-rRNA from tricistronic rRNA transcript (SSU-rRNA, 5.8S rRNA, LSU-rRNA)"/>
    <property type="evidence" value="ECO:0007669"/>
    <property type="project" value="TreeGrafter"/>
</dbReference>
<keyword evidence="5" id="KW-0677">Repeat</keyword>
<feature type="repeat" description="WD" evidence="7">
    <location>
        <begin position="384"/>
        <end position="425"/>
    </location>
</feature>
<feature type="repeat" description="WD" evidence="7">
    <location>
        <begin position="470"/>
        <end position="511"/>
    </location>
</feature>
<feature type="repeat" description="WD" evidence="7">
    <location>
        <begin position="186"/>
        <end position="220"/>
    </location>
</feature>
<comment type="subcellular location">
    <subcellularLocation>
        <location evidence="1">Nucleus</location>
        <location evidence="1">Nucleolus</location>
    </subcellularLocation>
</comment>
<dbReference type="Gene3D" id="2.130.10.10">
    <property type="entry name" value="YVTN repeat-like/Quinoprotein amine dehydrogenase"/>
    <property type="match status" value="4"/>
</dbReference>
<dbReference type="STRING" id="56484.A0A1Y2F6L5"/>
<dbReference type="FunFam" id="2.130.10.10:FF:000602">
    <property type="entry name" value="Periodic tryptophan protein 2"/>
    <property type="match status" value="1"/>
</dbReference>
<keyword evidence="3" id="KW-0597">Phosphoprotein</keyword>
<dbReference type="InterPro" id="IPR019775">
    <property type="entry name" value="WD40_repeat_CS"/>
</dbReference>
<keyword evidence="11" id="KW-1185">Reference proteome</keyword>
<dbReference type="GO" id="GO:0000028">
    <property type="term" value="P:ribosomal small subunit assembly"/>
    <property type="evidence" value="ECO:0007669"/>
    <property type="project" value="TreeGrafter"/>
</dbReference>
<dbReference type="Pfam" id="PF00400">
    <property type="entry name" value="WD40"/>
    <property type="match status" value="6"/>
</dbReference>
<protein>
    <submittedName>
        <fullName evidence="10">Periodic tryptophan protein-like protein 2</fullName>
    </submittedName>
</protein>
<comment type="caution">
    <text evidence="10">The sequence shown here is derived from an EMBL/GenBank/DDBJ whole genome shotgun (WGS) entry which is preliminary data.</text>
</comment>
<dbReference type="PANTHER" id="PTHR19858:SF0">
    <property type="entry name" value="PERIODIC TRYPTOPHAN PROTEIN 2 HOMOLOG"/>
    <property type="match status" value="1"/>
</dbReference>
<evidence type="ECO:0000256" key="4">
    <source>
        <dbReference type="ARBA" id="ARBA00022574"/>
    </source>
</evidence>
<feature type="domain" description="Small-subunit processome Utp12" evidence="9">
    <location>
        <begin position="746"/>
        <end position="850"/>
    </location>
</feature>
<evidence type="ECO:0000256" key="3">
    <source>
        <dbReference type="ARBA" id="ARBA00022553"/>
    </source>
</evidence>
<dbReference type="InterPro" id="IPR036322">
    <property type="entry name" value="WD40_repeat_dom_sf"/>
</dbReference>
<dbReference type="GeneID" id="63789165"/>
<keyword evidence="4 7" id="KW-0853">WD repeat</keyword>
<feature type="repeat" description="WD" evidence="7">
    <location>
        <begin position="519"/>
        <end position="553"/>
    </location>
</feature>
<evidence type="ECO:0000313" key="11">
    <source>
        <dbReference type="Proteomes" id="UP000193685"/>
    </source>
</evidence>
<dbReference type="InterPro" id="IPR027145">
    <property type="entry name" value="PWP2"/>
</dbReference>
<evidence type="ECO:0000259" key="9">
    <source>
        <dbReference type="Pfam" id="PF04003"/>
    </source>
</evidence>
<dbReference type="PROSITE" id="PS00678">
    <property type="entry name" value="WD_REPEATS_1"/>
    <property type="match status" value="3"/>
</dbReference>
<dbReference type="PANTHER" id="PTHR19858">
    <property type="entry name" value="WD40 REPEAT PROTEIN"/>
    <property type="match status" value="1"/>
</dbReference>
<dbReference type="OMA" id="VYEWQSE"/>
<feature type="region of interest" description="Disordered" evidence="8">
    <location>
        <begin position="635"/>
        <end position="671"/>
    </location>
</feature>
<dbReference type="PRINTS" id="PR00320">
    <property type="entry name" value="GPROTEINBRPT"/>
</dbReference>
<dbReference type="SUPFAM" id="SSF50978">
    <property type="entry name" value="WD40 repeat-like"/>
    <property type="match status" value="2"/>
</dbReference>
<evidence type="ECO:0000256" key="8">
    <source>
        <dbReference type="SAM" id="MobiDB-lite"/>
    </source>
</evidence>
<evidence type="ECO:0000256" key="5">
    <source>
        <dbReference type="ARBA" id="ARBA00022737"/>
    </source>
</evidence>
<evidence type="ECO:0000256" key="1">
    <source>
        <dbReference type="ARBA" id="ARBA00004604"/>
    </source>
</evidence>
<dbReference type="EMBL" id="MCFI01000016">
    <property type="protein sequence ID" value="ORY78966.1"/>
    <property type="molecule type" value="Genomic_DNA"/>
</dbReference>
<feature type="repeat" description="WD" evidence="7">
    <location>
        <begin position="142"/>
        <end position="183"/>
    </location>
</feature>
<accession>A0A1Y2F6L5</accession>